<dbReference type="InterPro" id="IPR023019">
    <property type="entry name" value="His_synth_HisIE"/>
</dbReference>
<dbReference type="InterPro" id="IPR013785">
    <property type="entry name" value="Aldolase_TIM"/>
</dbReference>
<dbReference type="InterPro" id="IPR021130">
    <property type="entry name" value="PRib-ATP_PPHydrolase-like"/>
</dbReference>
<dbReference type="CDD" id="cd11534">
    <property type="entry name" value="NTP-PPase_HisIE_like"/>
    <property type="match status" value="1"/>
</dbReference>
<keyword evidence="10 16" id="KW-0028">Amino-acid biosynthesis</keyword>
<evidence type="ECO:0000256" key="8">
    <source>
        <dbReference type="ARBA" id="ARBA00009667"/>
    </source>
</evidence>
<evidence type="ECO:0000256" key="10">
    <source>
        <dbReference type="ARBA" id="ARBA00022605"/>
    </source>
</evidence>
<keyword evidence="14 16" id="KW-0368">Histidine biosynthesis</keyword>
<evidence type="ECO:0000256" key="12">
    <source>
        <dbReference type="ARBA" id="ARBA00022801"/>
    </source>
</evidence>
<dbReference type="GO" id="GO:0000105">
    <property type="term" value="P:L-histidine biosynthetic process"/>
    <property type="evidence" value="ECO:0007669"/>
    <property type="project" value="UniProtKB-UniRule"/>
</dbReference>
<dbReference type="Proteomes" id="UP000886841">
    <property type="component" value="Unassembled WGS sequence"/>
</dbReference>
<dbReference type="SUPFAM" id="SSF101386">
    <property type="entry name" value="all-alpha NTP pyrophosphatases"/>
    <property type="match status" value="1"/>
</dbReference>
<evidence type="ECO:0000256" key="1">
    <source>
        <dbReference type="ARBA" id="ARBA00000024"/>
    </source>
</evidence>
<reference evidence="19" key="1">
    <citation type="submission" date="2020-10" db="EMBL/GenBank/DDBJ databases">
        <authorList>
            <person name="Gilroy R."/>
        </authorList>
    </citation>
    <scope>NUCLEOTIDE SEQUENCE</scope>
    <source>
        <strain evidence="19">ChiSxjej1B13-7041</strain>
    </source>
</reference>
<comment type="pathway">
    <text evidence="5 16">Amino-acid biosynthesis; L-histidine biosynthesis; L-histidine from 5-phospho-alpha-D-ribose 1-diphosphate: step 2/9.</text>
</comment>
<dbReference type="EC" id="3.5.4.19" evidence="16"/>
<dbReference type="SUPFAM" id="SSF51366">
    <property type="entry name" value="Ribulose-phoshate binding barrel"/>
    <property type="match status" value="1"/>
</dbReference>
<dbReference type="HAMAP" id="MF_01019">
    <property type="entry name" value="HisIE"/>
    <property type="match status" value="1"/>
</dbReference>
<name>A0A9D1ELL4_9FIRM</name>
<feature type="region of interest" description="Phosphoribosyl-ATP pyrophosphohydrolase" evidence="16">
    <location>
        <begin position="341"/>
        <end position="427"/>
    </location>
</feature>
<dbReference type="NCBIfam" id="NF000768">
    <property type="entry name" value="PRK00051.1"/>
    <property type="match status" value="1"/>
</dbReference>
<dbReference type="NCBIfam" id="NF002747">
    <property type="entry name" value="PRK02759.1"/>
    <property type="match status" value="1"/>
</dbReference>
<keyword evidence="12 16" id="KW-0378">Hydrolase</keyword>
<evidence type="ECO:0000256" key="2">
    <source>
        <dbReference type="ARBA" id="ARBA00001460"/>
    </source>
</evidence>
<evidence type="ECO:0000256" key="5">
    <source>
        <dbReference type="ARBA" id="ARBA00005204"/>
    </source>
</evidence>
<comment type="pathway">
    <text evidence="4 16">Amino-acid biosynthesis; L-histidine biosynthesis; L-histidine from 5-phospho-alpha-D-ribose 1-diphosphate: step 3/9.</text>
</comment>
<comment type="caution">
    <text evidence="19">The sequence shown here is derived from an EMBL/GenBank/DDBJ whole genome shotgun (WGS) entry which is preliminary data.</text>
</comment>
<dbReference type="EMBL" id="DVHU01000110">
    <property type="protein sequence ID" value="HIR94185.1"/>
    <property type="molecule type" value="Genomic_DNA"/>
</dbReference>
<dbReference type="HAMAP" id="MF_01021">
    <property type="entry name" value="HisI"/>
    <property type="match status" value="1"/>
</dbReference>
<keyword evidence="15 16" id="KW-0511">Multifunctional enzyme</keyword>
<evidence type="ECO:0000256" key="9">
    <source>
        <dbReference type="ARBA" id="ARBA00022490"/>
    </source>
</evidence>
<dbReference type="InterPro" id="IPR011060">
    <property type="entry name" value="RibuloseP-bd_barrel"/>
</dbReference>
<dbReference type="InterPro" id="IPR026660">
    <property type="entry name" value="PRA-CH"/>
</dbReference>
<protein>
    <recommendedName>
        <fullName evidence="16">Histidine biosynthesis bifunctional protein HisIE</fullName>
    </recommendedName>
    <domain>
        <recommendedName>
            <fullName evidence="16">Phosphoribosyl-AMP cyclohydrolase</fullName>
            <shortName evidence="16">PRA-CH</shortName>
            <ecNumber evidence="16">3.5.4.19</ecNumber>
        </recommendedName>
    </domain>
    <domain>
        <recommendedName>
            <fullName evidence="16">Phosphoribosyl-ATP pyrophosphatase</fullName>
            <shortName evidence="16">PRA-PH</shortName>
            <ecNumber evidence="16">3.6.1.31</ecNumber>
        </recommendedName>
    </domain>
</protein>
<keyword evidence="9 16" id="KW-0963">Cytoplasm</keyword>
<comment type="similarity">
    <text evidence="8 17">Belongs to the HisA/HisF family.</text>
</comment>
<evidence type="ECO:0000256" key="14">
    <source>
        <dbReference type="ARBA" id="ARBA00023102"/>
    </source>
</evidence>
<keyword evidence="11 16" id="KW-0547">Nucleotide-binding</keyword>
<dbReference type="NCBIfam" id="TIGR03188">
    <property type="entry name" value="histidine_hisI"/>
    <property type="match status" value="1"/>
</dbReference>
<dbReference type="EC" id="3.6.1.31" evidence="16"/>
<evidence type="ECO:0000259" key="18">
    <source>
        <dbReference type="Pfam" id="PF01502"/>
    </source>
</evidence>
<feature type="region of interest" description="Phosphoribosyl-AMP cyclohydrolase" evidence="16">
    <location>
        <begin position="1"/>
        <end position="340"/>
    </location>
</feature>
<accession>A0A9D1ELL4</accession>
<dbReference type="InterPro" id="IPR038019">
    <property type="entry name" value="PRib_AMP_CycHydrolase_sf"/>
</dbReference>
<dbReference type="PANTHER" id="PTHR42945">
    <property type="entry name" value="HISTIDINE BIOSYNTHESIS BIFUNCTIONAL PROTEIN"/>
    <property type="match status" value="1"/>
</dbReference>
<dbReference type="GO" id="GO:0004636">
    <property type="term" value="F:phosphoribosyl-ATP diphosphatase activity"/>
    <property type="evidence" value="ECO:0007669"/>
    <property type="project" value="UniProtKB-UniRule"/>
</dbReference>
<dbReference type="AlphaFoldDB" id="A0A9D1ELL4"/>
<comment type="similarity">
    <text evidence="7 16">In the N-terminal section; belongs to the PRA-CH family.</text>
</comment>
<evidence type="ECO:0000256" key="11">
    <source>
        <dbReference type="ARBA" id="ARBA00022741"/>
    </source>
</evidence>
<dbReference type="Pfam" id="PF01502">
    <property type="entry name" value="PRA-CH"/>
    <property type="match status" value="1"/>
</dbReference>
<dbReference type="HAMAP" id="MF_01020">
    <property type="entry name" value="HisE"/>
    <property type="match status" value="1"/>
</dbReference>
<dbReference type="SUPFAM" id="SSF141734">
    <property type="entry name" value="HisI-like"/>
    <property type="match status" value="1"/>
</dbReference>
<dbReference type="PANTHER" id="PTHR42945:SF1">
    <property type="entry name" value="HISTIDINE BIOSYNTHESIS BIFUNCTIONAL PROTEIN HIS7"/>
    <property type="match status" value="1"/>
</dbReference>
<dbReference type="Gene3D" id="1.10.287.1080">
    <property type="entry name" value="MazG-like"/>
    <property type="match status" value="1"/>
</dbReference>
<dbReference type="Pfam" id="PF00977">
    <property type="entry name" value="His_biosynth"/>
    <property type="match status" value="1"/>
</dbReference>
<evidence type="ECO:0000256" key="4">
    <source>
        <dbReference type="ARBA" id="ARBA00005169"/>
    </source>
</evidence>
<evidence type="ECO:0000256" key="7">
    <source>
        <dbReference type="ARBA" id="ARBA00008299"/>
    </source>
</evidence>
<evidence type="ECO:0000256" key="16">
    <source>
        <dbReference type="HAMAP-Rule" id="MF_01019"/>
    </source>
</evidence>
<dbReference type="Gene3D" id="3.20.20.70">
    <property type="entry name" value="Aldolase class I"/>
    <property type="match status" value="1"/>
</dbReference>
<dbReference type="InterPro" id="IPR008179">
    <property type="entry name" value="HisE"/>
</dbReference>
<dbReference type="Pfam" id="PF01503">
    <property type="entry name" value="PRA-PH"/>
    <property type="match status" value="1"/>
</dbReference>
<dbReference type="Gene3D" id="3.10.20.810">
    <property type="entry name" value="Phosphoribosyl-AMP cyclohydrolase"/>
    <property type="match status" value="1"/>
</dbReference>
<evidence type="ECO:0000256" key="3">
    <source>
        <dbReference type="ARBA" id="ARBA00004496"/>
    </source>
</evidence>
<evidence type="ECO:0000256" key="6">
    <source>
        <dbReference type="ARBA" id="ARBA00007731"/>
    </source>
</evidence>
<gene>
    <name evidence="16" type="primary">hisI</name>
    <name evidence="16" type="synonym">hisIE</name>
    <name evidence="19" type="ORF">IAB98_12275</name>
</gene>
<keyword evidence="13 16" id="KW-0067">ATP-binding</keyword>
<dbReference type="GO" id="GO:0005524">
    <property type="term" value="F:ATP binding"/>
    <property type="evidence" value="ECO:0007669"/>
    <property type="project" value="UniProtKB-KW"/>
</dbReference>
<feature type="domain" description="Phosphoribosyl-AMP cyclohydrolase" evidence="18">
    <location>
        <begin position="251"/>
        <end position="324"/>
    </location>
</feature>
<proteinExistence type="inferred from homology"/>
<comment type="catalytic activity">
    <reaction evidence="1 16">
        <text>1-(5-phospho-beta-D-ribosyl)-5'-AMP + H2O = 1-(5-phospho-beta-D-ribosyl)-5-[(5-phospho-beta-D-ribosylamino)methylideneamino]imidazole-4-carboxamide</text>
        <dbReference type="Rhea" id="RHEA:20049"/>
        <dbReference type="ChEBI" id="CHEBI:15377"/>
        <dbReference type="ChEBI" id="CHEBI:58435"/>
        <dbReference type="ChEBI" id="CHEBI:59457"/>
        <dbReference type="EC" id="3.5.4.19"/>
    </reaction>
</comment>
<evidence type="ECO:0000313" key="20">
    <source>
        <dbReference type="Proteomes" id="UP000886841"/>
    </source>
</evidence>
<comment type="subcellular location">
    <subcellularLocation>
        <location evidence="3 16">Cytoplasm</location>
    </subcellularLocation>
</comment>
<evidence type="ECO:0000256" key="15">
    <source>
        <dbReference type="ARBA" id="ARBA00023268"/>
    </source>
</evidence>
<evidence type="ECO:0000256" key="13">
    <source>
        <dbReference type="ARBA" id="ARBA00022840"/>
    </source>
</evidence>
<dbReference type="GO" id="GO:0005737">
    <property type="term" value="C:cytoplasm"/>
    <property type="evidence" value="ECO:0007669"/>
    <property type="project" value="UniProtKB-SubCell"/>
</dbReference>
<evidence type="ECO:0000256" key="17">
    <source>
        <dbReference type="RuleBase" id="RU003657"/>
    </source>
</evidence>
<dbReference type="InterPro" id="IPR006062">
    <property type="entry name" value="His_biosynth"/>
</dbReference>
<organism evidence="19 20">
    <name type="scientific">Candidatus Egerieimonas intestinavium</name>
    <dbReference type="NCBI Taxonomy" id="2840777"/>
    <lineage>
        <taxon>Bacteria</taxon>
        <taxon>Bacillati</taxon>
        <taxon>Bacillota</taxon>
        <taxon>Clostridia</taxon>
        <taxon>Lachnospirales</taxon>
        <taxon>Lachnospiraceae</taxon>
        <taxon>Lachnospiraceae incertae sedis</taxon>
        <taxon>Candidatus Egerieimonas</taxon>
    </lineage>
</organism>
<comment type="similarity">
    <text evidence="6 16">In the C-terminal section; belongs to the PRA-PH family.</text>
</comment>
<dbReference type="InterPro" id="IPR002496">
    <property type="entry name" value="PRib_AMP_CycHydrolase_dom"/>
</dbReference>
<dbReference type="GO" id="GO:0004635">
    <property type="term" value="F:phosphoribosyl-AMP cyclohydrolase activity"/>
    <property type="evidence" value="ECO:0007669"/>
    <property type="project" value="UniProtKB-UniRule"/>
</dbReference>
<reference evidence="19" key="2">
    <citation type="journal article" date="2021" name="PeerJ">
        <title>Extensive microbial diversity within the chicken gut microbiome revealed by metagenomics and culture.</title>
        <authorList>
            <person name="Gilroy R."/>
            <person name="Ravi A."/>
            <person name="Getino M."/>
            <person name="Pursley I."/>
            <person name="Horton D.L."/>
            <person name="Alikhan N.F."/>
            <person name="Baker D."/>
            <person name="Gharbi K."/>
            <person name="Hall N."/>
            <person name="Watson M."/>
            <person name="Adriaenssens E.M."/>
            <person name="Foster-Nyarko E."/>
            <person name="Jarju S."/>
            <person name="Secka A."/>
            <person name="Antonio M."/>
            <person name="Oren A."/>
            <person name="Chaudhuri R.R."/>
            <person name="La Ragione R."/>
            <person name="Hildebrand F."/>
            <person name="Pallen M.J."/>
        </authorList>
    </citation>
    <scope>NUCLEOTIDE SEQUENCE</scope>
    <source>
        <strain evidence="19">ChiSxjej1B13-7041</strain>
    </source>
</reference>
<dbReference type="FunFam" id="3.10.20.810:FF:000001">
    <property type="entry name" value="Histidine biosynthesis bifunctional protein HisIE"/>
    <property type="match status" value="1"/>
</dbReference>
<evidence type="ECO:0000313" key="19">
    <source>
        <dbReference type="EMBL" id="HIR94185.1"/>
    </source>
</evidence>
<comment type="catalytic activity">
    <reaction evidence="2 16">
        <text>1-(5-phospho-beta-D-ribosyl)-ATP + H2O = 1-(5-phospho-beta-D-ribosyl)-5'-AMP + diphosphate + H(+)</text>
        <dbReference type="Rhea" id="RHEA:22828"/>
        <dbReference type="ChEBI" id="CHEBI:15377"/>
        <dbReference type="ChEBI" id="CHEBI:15378"/>
        <dbReference type="ChEBI" id="CHEBI:33019"/>
        <dbReference type="ChEBI" id="CHEBI:59457"/>
        <dbReference type="ChEBI" id="CHEBI:73183"/>
        <dbReference type="EC" id="3.6.1.31"/>
    </reaction>
</comment>
<sequence>MSVKKLIPCLYMLDCQAVTGWGQKNLFEDGDLLRLARHYSDSGADELLVFDFSSTDQEHEAAIGKLKEICGVSEVPVIAGGNVKRLEDVKKLIYAGCAAALLNFSKESNVELLEEASKRFGKEKLWVSISEPGEYLDNQLLIETYAGGILLLENIQRELEGKTDLPVCLHTNHGDGEAVKALLSQAAISAVSGAWVSDTSHRLMEFKQECKEAQIAVSSFESSLPWEEFKLNDQGLLPVIVQDYKTDQVLMLAYMNQESFAATLRTGRMTYWSRSRQELWMKGETSGHFQYVKSLTIDCDRDTLLARVSQIGPACHTGNQSCFYTELVKKEYDDTNPLRVFEDVYGVIMDRKEHPKEGSYTNYLFDKGIDKILKKVGEECTEIVIAAKNPDKEEIKYEISDFLYHIMVLMAEKGVTWEDITRELAHR</sequence>